<keyword evidence="3" id="KW-1185">Reference proteome</keyword>
<accession>A0A7J8WMV8</accession>
<feature type="compositionally biased region" description="Basic and acidic residues" evidence="1">
    <location>
        <begin position="57"/>
        <end position="75"/>
    </location>
</feature>
<name>A0A7J8WMV8_GOSAI</name>
<protein>
    <submittedName>
        <fullName evidence="2">Uncharacterized protein</fullName>
    </submittedName>
</protein>
<gene>
    <name evidence="2" type="ORF">Goari_017876</name>
</gene>
<dbReference type="Proteomes" id="UP000593577">
    <property type="component" value="Unassembled WGS sequence"/>
</dbReference>
<evidence type="ECO:0000256" key="1">
    <source>
        <dbReference type="SAM" id="MobiDB-lite"/>
    </source>
</evidence>
<feature type="region of interest" description="Disordered" evidence="1">
    <location>
        <begin position="53"/>
        <end position="151"/>
    </location>
</feature>
<sequence length="151" mass="16402">MEPRRALQPLKRIAVGLENQIYYGPNSIKLIASLVLYATDEVVASSKRHAVNVTRATRMERKSETGGGKGKEQSESHQPPHISPMYPVTHNAYGGGLYGTDQGQAKKPENPPASETQSADGPNEAKNEPKHKPPPSSGDRDIDITGQSYIQ</sequence>
<dbReference type="AlphaFoldDB" id="A0A7J8WMV8"/>
<reference evidence="2 3" key="1">
    <citation type="journal article" date="2019" name="Genome Biol. Evol.">
        <title>Insights into the evolution of the New World diploid cottons (Gossypium, subgenus Houzingenia) based on genome sequencing.</title>
        <authorList>
            <person name="Grover C.E."/>
            <person name="Arick M.A. 2nd"/>
            <person name="Thrash A."/>
            <person name="Conover J.L."/>
            <person name="Sanders W.S."/>
            <person name="Peterson D.G."/>
            <person name="Frelichowski J.E."/>
            <person name="Scheffler J.A."/>
            <person name="Scheffler B.E."/>
            <person name="Wendel J.F."/>
        </authorList>
    </citation>
    <scope>NUCLEOTIDE SEQUENCE [LARGE SCALE GENOMIC DNA]</scope>
    <source>
        <strain evidence="2">185</strain>
        <tissue evidence="2">Leaf</tissue>
    </source>
</reference>
<proteinExistence type="predicted"/>
<organism evidence="2 3">
    <name type="scientific">Gossypium aridum</name>
    <name type="common">American cotton</name>
    <name type="synonym">Erioxylum aridum</name>
    <dbReference type="NCBI Taxonomy" id="34290"/>
    <lineage>
        <taxon>Eukaryota</taxon>
        <taxon>Viridiplantae</taxon>
        <taxon>Streptophyta</taxon>
        <taxon>Embryophyta</taxon>
        <taxon>Tracheophyta</taxon>
        <taxon>Spermatophyta</taxon>
        <taxon>Magnoliopsida</taxon>
        <taxon>eudicotyledons</taxon>
        <taxon>Gunneridae</taxon>
        <taxon>Pentapetalae</taxon>
        <taxon>rosids</taxon>
        <taxon>malvids</taxon>
        <taxon>Malvales</taxon>
        <taxon>Malvaceae</taxon>
        <taxon>Malvoideae</taxon>
        <taxon>Gossypium</taxon>
    </lineage>
</organism>
<comment type="caution">
    <text evidence="2">The sequence shown here is derived from an EMBL/GenBank/DDBJ whole genome shotgun (WGS) entry which is preliminary data.</text>
</comment>
<dbReference type="EMBL" id="JABFAA010000002">
    <property type="protein sequence ID" value="MBA0676398.1"/>
    <property type="molecule type" value="Genomic_DNA"/>
</dbReference>
<evidence type="ECO:0000313" key="2">
    <source>
        <dbReference type="EMBL" id="MBA0676398.1"/>
    </source>
</evidence>
<evidence type="ECO:0000313" key="3">
    <source>
        <dbReference type="Proteomes" id="UP000593577"/>
    </source>
</evidence>